<dbReference type="CDD" id="cd06170">
    <property type="entry name" value="LuxR_C_like"/>
    <property type="match status" value="1"/>
</dbReference>
<keyword evidence="1" id="KW-0805">Transcription regulation</keyword>
<dbReference type="PANTHER" id="PTHR44688:SF16">
    <property type="entry name" value="DNA-BINDING TRANSCRIPTIONAL ACTIVATOR DEVR_DOSR"/>
    <property type="match status" value="1"/>
</dbReference>
<proteinExistence type="predicted"/>
<keyword evidence="2" id="KW-0238">DNA-binding</keyword>
<dbReference type="Proteomes" id="UP000318939">
    <property type="component" value="Plasmid pTi6.2"/>
</dbReference>
<name>A0ABY8IRR9_9HYPH</name>
<dbReference type="SMART" id="SM00421">
    <property type="entry name" value="HTH_LUXR"/>
    <property type="match status" value="1"/>
</dbReference>
<evidence type="ECO:0000256" key="1">
    <source>
        <dbReference type="ARBA" id="ARBA00023015"/>
    </source>
</evidence>
<dbReference type="EMBL" id="CP117269">
    <property type="protein sequence ID" value="WFS26443.1"/>
    <property type="molecule type" value="Genomic_DNA"/>
</dbReference>
<geneLocation type="plasmid" evidence="5 6">
    <name>pTi6.2</name>
</geneLocation>
<dbReference type="InterPro" id="IPR005143">
    <property type="entry name" value="TF_LuxR_autoind-bd_dom"/>
</dbReference>
<keyword evidence="3" id="KW-0804">Transcription</keyword>
<reference evidence="5" key="2">
    <citation type="journal article" date="2023" name="MicrobiologyOpen">
        <title>Genomics of the tumorigenes clade of the family Rhizobiaceae and description of Rhizobium rhododendri sp. nov.</title>
        <authorList>
            <person name="Kuzmanovic N."/>
            <person name="diCenzo G.C."/>
            <person name="Bunk B."/>
            <person name="Sproeer C."/>
            <person name="Fruehling A."/>
            <person name="Neumann-Schaal M."/>
            <person name="Overmann J."/>
            <person name="Smalla K."/>
        </authorList>
    </citation>
    <scope>NUCLEOTIDE SEQUENCE</scope>
    <source>
        <strain evidence="5">Rho-6.2</strain>
        <plasmid evidence="5">pTi6.2</plasmid>
    </source>
</reference>
<dbReference type="PANTHER" id="PTHR44688">
    <property type="entry name" value="DNA-BINDING TRANSCRIPTIONAL ACTIVATOR DEVR_DOSR"/>
    <property type="match status" value="1"/>
</dbReference>
<dbReference type="SUPFAM" id="SSF46894">
    <property type="entry name" value="C-terminal effector domain of the bipartite response regulators"/>
    <property type="match status" value="1"/>
</dbReference>
<sequence length="245" mass="28090">MEFSAISNVMLDFITETSRAQDRDEVFSSLGKVSRHFGFSCFVVSGIPLPIERLEPYLILSGWPIEWYNRYLENNYVHTDPVILLSKTRDREFIWSDLLNDHKLDRQSRRVMSEASEFKMLDGLCVPLHAATGLQSIISFGAEKVDLCVSARRALYVLSAYALSLLREQNAKEAKQTTKNLPNITPREREIIQWCAAGKTATEIADILGRSHRTIQNEIFNLQRKLDVVNAPQMVAESFRLRILR</sequence>
<feature type="domain" description="HTH luxR-type" evidence="4">
    <location>
        <begin position="177"/>
        <end position="242"/>
    </location>
</feature>
<evidence type="ECO:0000256" key="3">
    <source>
        <dbReference type="ARBA" id="ARBA00023163"/>
    </source>
</evidence>
<gene>
    <name evidence="5" type="ORF">PR018_26745</name>
</gene>
<evidence type="ECO:0000256" key="2">
    <source>
        <dbReference type="ARBA" id="ARBA00023125"/>
    </source>
</evidence>
<evidence type="ECO:0000313" key="5">
    <source>
        <dbReference type="EMBL" id="WFS26443.1"/>
    </source>
</evidence>
<keyword evidence="6" id="KW-1185">Reference proteome</keyword>
<dbReference type="RefSeq" id="WP_244615541.1">
    <property type="nucleotide sequence ID" value="NZ_CP117269.1"/>
</dbReference>
<dbReference type="InterPro" id="IPR036388">
    <property type="entry name" value="WH-like_DNA-bd_sf"/>
</dbReference>
<dbReference type="InterPro" id="IPR016032">
    <property type="entry name" value="Sig_transdc_resp-reg_C-effctor"/>
</dbReference>
<dbReference type="InterPro" id="IPR036693">
    <property type="entry name" value="TF_LuxR_autoind-bd_dom_sf"/>
</dbReference>
<accession>A0ABY8IRR9</accession>
<dbReference type="InterPro" id="IPR000792">
    <property type="entry name" value="Tscrpt_reg_LuxR_C"/>
</dbReference>
<evidence type="ECO:0000259" key="4">
    <source>
        <dbReference type="PROSITE" id="PS50043"/>
    </source>
</evidence>
<organism evidence="5 6">
    <name type="scientific">Rhizobium rhododendri</name>
    <dbReference type="NCBI Taxonomy" id="2506430"/>
    <lineage>
        <taxon>Bacteria</taxon>
        <taxon>Pseudomonadati</taxon>
        <taxon>Pseudomonadota</taxon>
        <taxon>Alphaproteobacteria</taxon>
        <taxon>Hyphomicrobiales</taxon>
        <taxon>Rhizobiaceae</taxon>
        <taxon>Rhizobium/Agrobacterium group</taxon>
        <taxon>Rhizobium</taxon>
    </lineage>
</organism>
<reference evidence="5" key="1">
    <citation type="journal article" date="2019" name="Phytopathology">
        <title>A Novel Group of Rhizobium tumorigenes-Like Agrobacteria Associated with Crown Gall Disease of Rhododendron and Blueberry.</title>
        <authorList>
            <person name="Kuzmanovic N."/>
            <person name="Behrens P."/>
            <person name="Idczak E."/>
            <person name="Wagner S."/>
            <person name="Gotz M."/>
            <person name="Sproer C."/>
            <person name="Bunk B."/>
            <person name="Overmann J."/>
            <person name="Smalla K."/>
        </authorList>
    </citation>
    <scope>NUCLEOTIDE SEQUENCE</scope>
    <source>
        <strain evidence="5">Rho-6.2</strain>
    </source>
</reference>
<evidence type="ECO:0000313" key="6">
    <source>
        <dbReference type="Proteomes" id="UP000318939"/>
    </source>
</evidence>
<protein>
    <submittedName>
        <fullName evidence="5">LuxR family transcriptional regulator</fullName>
    </submittedName>
</protein>
<dbReference type="PRINTS" id="PR00038">
    <property type="entry name" value="HTHLUXR"/>
</dbReference>
<dbReference type="PROSITE" id="PS50043">
    <property type="entry name" value="HTH_LUXR_2"/>
    <property type="match status" value="1"/>
</dbReference>
<dbReference type="SUPFAM" id="SSF75516">
    <property type="entry name" value="Pheromone-binding domain of LuxR-like quorum-sensing transcription factors"/>
    <property type="match status" value="1"/>
</dbReference>
<dbReference type="Pfam" id="PF03472">
    <property type="entry name" value="Autoind_bind"/>
    <property type="match status" value="1"/>
</dbReference>
<dbReference type="PROSITE" id="PS00622">
    <property type="entry name" value="HTH_LUXR_1"/>
    <property type="match status" value="1"/>
</dbReference>
<dbReference type="Gene3D" id="3.30.450.80">
    <property type="entry name" value="Transcription factor LuxR-like, autoinducer-binding domain"/>
    <property type="match status" value="1"/>
</dbReference>
<keyword evidence="5" id="KW-0614">Plasmid</keyword>
<dbReference type="Pfam" id="PF00196">
    <property type="entry name" value="GerE"/>
    <property type="match status" value="1"/>
</dbReference>
<dbReference type="Gene3D" id="1.10.10.10">
    <property type="entry name" value="Winged helix-like DNA-binding domain superfamily/Winged helix DNA-binding domain"/>
    <property type="match status" value="1"/>
</dbReference>